<dbReference type="Pfam" id="PF03098">
    <property type="entry name" value="An_peroxidase"/>
    <property type="match status" value="1"/>
</dbReference>
<dbReference type="InterPro" id="IPR010255">
    <property type="entry name" value="Haem_peroxidase_sf"/>
</dbReference>
<dbReference type="InterPro" id="IPR019791">
    <property type="entry name" value="Haem_peroxidase_animal"/>
</dbReference>
<dbReference type="Proteomes" id="UP000595437">
    <property type="component" value="Chromosome 13"/>
</dbReference>
<dbReference type="InterPro" id="IPR037120">
    <property type="entry name" value="Haem_peroxidase_sf_animal"/>
</dbReference>
<dbReference type="GO" id="GO:0046872">
    <property type="term" value="F:metal ion binding"/>
    <property type="evidence" value="ECO:0007669"/>
    <property type="project" value="UniProtKB-KW"/>
</dbReference>
<keyword evidence="2" id="KW-0964">Secreted</keyword>
<feature type="non-terminal residue" evidence="6">
    <location>
        <position position="1"/>
    </location>
</feature>
<keyword evidence="4" id="KW-0325">Glycoprotein</keyword>
<feature type="non-terminal residue" evidence="6">
    <location>
        <position position="416"/>
    </location>
</feature>
<keyword evidence="5" id="KW-0408">Iron</keyword>
<protein>
    <recommendedName>
        <fullName evidence="8">Chorion peroxidase</fullName>
    </recommendedName>
</protein>
<dbReference type="PROSITE" id="PS50292">
    <property type="entry name" value="PEROXIDASE_3"/>
    <property type="match status" value="1"/>
</dbReference>
<dbReference type="PANTHER" id="PTHR11475:SF4">
    <property type="entry name" value="CHORION PEROXIDASE"/>
    <property type="match status" value="1"/>
</dbReference>
<organism evidence="6 7">
    <name type="scientific">Caligus rogercresseyi</name>
    <name type="common">Sea louse</name>
    <dbReference type="NCBI Taxonomy" id="217165"/>
    <lineage>
        <taxon>Eukaryota</taxon>
        <taxon>Metazoa</taxon>
        <taxon>Ecdysozoa</taxon>
        <taxon>Arthropoda</taxon>
        <taxon>Crustacea</taxon>
        <taxon>Multicrustacea</taxon>
        <taxon>Hexanauplia</taxon>
        <taxon>Copepoda</taxon>
        <taxon>Siphonostomatoida</taxon>
        <taxon>Caligidae</taxon>
        <taxon>Caligus</taxon>
    </lineage>
</organism>
<evidence type="ECO:0000313" key="7">
    <source>
        <dbReference type="Proteomes" id="UP000595437"/>
    </source>
</evidence>
<proteinExistence type="predicted"/>
<dbReference type="GO" id="GO:0005576">
    <property type="term" value="C:extracellular region"/>
    <property type="evidence" value="ECO:0007669"/>
    <property type="project" value="UniProtKB-SubCell"/>
</dbReference>
<dbReference type="SUPFAM" id="SSF48113">
    <property type="entry name" value="Heme-dependent peroxidases"/>
    <property type="match status" value="1"/>
</dbReference>
<dbReference type="PRINTS" id="PR00457">
    <property type="entry name" value="ANPEROXIDASE"/>
</dbReference>
<sequence length="416" mass="46604">GPLPNARQVSATFHQDNSVPSPIATAMIYQWGMFVAHDLSFVPSSIGSKCCSGSTNESCLPIEILEGDPFYSKFNITCLNFYRSVRHCSSEPREQFNDITSFIDASTVYGSSNDQLLTLKEPDSYLMKASLTNNGKELLPKDCNGAYVAGDARAVLVSGLVSLHTLFVREHNRLARLLAKKYPTMSNHTIFEETRRIVGAINQNIIYGDFLNILLGPESMKKHRLSLQTPSSYSTDVNPTTISSFVSSAFRFGHSMIQKDVSRSAIDEFGVNYTFPLMEDFFNTKNYEDNDGKGMEELIYGLSHSPAQSADRFVVSEVTNHLFNNGKPYGSDLETKTILRGRDHGLPSYGDWREFCGLKPICDWNDRPHEIDPESWSTLKSLYSSPNDIDLHTAGLAEIPFRRPFWVQQITASLLD</sequence>
<evidence type="ECO:0000256" key="3">
    <source>
        <dbReference type="ARBA" id="ARBA00022559"/>
    </source>
</evidence>
<keyword evidence="3" id="KW-0560">Oxidoreductase</keyword>
<gene>
    <name evidence="6" type="ORF">FKW44_019308</name>
</gene>
<reference evidence="7" key="1">
    <citation type="submission" date="2021-01" db="EMBL/GenBank/DDBJ databases">
        <title>Caligus Genome Assembly.</title>
        <authorList>
            <person name="Gallardo-Escarate C."/>
        </authorList>
    </citation>
    <scope>NUCLEOTIDE SEQUENCE [LARGE SCALE GENOMIC DNA]</scope>
</reference>
<keyword evidence="5" id="KW-0479">Metal-binding</keyword>
<keyword evidence="3" id="KW-0575">Peroxidase</keyword>
<keyword evidence="7" id="KW-1185">Reference proteome</keyword>
<name>A0A7T8JYP0_CALRO</name>
<dbReference type="PANTHER" id="PTHR11475">
    <property type="entry name" value="OXIDASE/PEROXIDASE"/>
    <property type="match status" value="1"/>
</dbReference>
<accession>A0A7T8JYP0</accession>
<evidence type="ECO:0000256" key="2">
    <source>
        <dbReference type="ARBA" id="ARBA00022525"/>
    </source>
</evidence>
<evidence type="ECO:0000256" key="5">
    <source>
        <dbReference type="PIRSR" id="PIRSR619791-2"/>
    </source>
</evidence>
<evidence type="ECO:0000313" key="6">
    <source>
        <dbReference type="EMBL" id="QQP38665.1"/>
    </source>
</evidence>
<evidence type="ECO:0000256" key="4">
    <source>
        <dbReference type="ARBA" id="ARBA00023180"/>
    </source>
</evidence>
<dbReference type="GO" id="GO:0020037">
    <property type="term" value="F:heme binding"/>
    <property type="evidence" value="ECO:0007669"/>
    <property type="project" value="InterPro"/>
</dbReference>
<comment type="subcellular location">
    <subcellularLocation>
        <location evidence="1">Secreted</location>
    </subcellularLocation>
</comment>
<evidence type="ECO:0008006" key="8">
    <source>
        <dbReference type="Google" id="ProtNLM"/>
    </source>
</evidence>
<dbReference type="EMBL" id="CP045902">
    <property type="protein sequence ID" value="QQP38665.1"/>
    <property type="molecule type" value="Genomic_DNA"/>
</dbReference>
<evidence type="ECO:0000256" key="1">
    <source>
        <dbReference type="ARBA" id="ARBA00004613"/>
    </source>
</evidence>
<keyword evidence="5" id="KW-0349">Heme</keyword>
<feature type="binding site" description="axial binding residue" evidence="5">
    <location>
        <position position="254"/>
    </location>
    <ligand>
        <name>heme b</name>
        <dbReference type="ChEBI" id="CHEBI:60344"/>
    </ligand>
    <ligandPart>
        <name>Fe</name>
        <dbReference type="ChEBI" id="CHEBI:18248"/>
    </ligandPart>
</feature>
<dbReference type="GO" id="GO:0006979">
    <property type="term" value="P:response to oxidative stress"/>
    <property type="evidence" value="ECO:0007669"/>
    <property type="project" value="InterPro"/>
</dbReference>
<dbReference type="Gene3D" id="1.10.640.10">
    <property type="entry name" value="Haem peroxidase domain superfamily, animal type"/>
    <property type="match status" value="1"/>
</dbReference>
<dbReference type="GO" id="GO:0004601">
    <property type="term" value="F:peroxidase activity"/>
    <property type="evidence" value="ECO:0007669"/>
    <property type="project" value="UniProtKB-KW"/>
</dbReference>
<dbReference type="OrthoDB" id="823504at2759"/>
<dbReference type="AlphaFoldDB" id="A0A7T8JYP0"/>